<feature type="transmembrane region" description="Helical" evidence="2">
    <location>
        <begin position="514"/>
        <end position="534"/>
    </location>
</feature>
<dbReference type="EMBL" id="CZBX01000003">
    <property type="protein sequence ID" value="CUQ83535.1"/>
    <property type="molecule type" value="Genomic_DNA"/>
</dbReference>
<dbReference type="RefSeq" id="WP_055171251.1">
    <property type="nucleotide sequence ID" value="NZ_CZBX01000003.1"/>
</dbReference>
<dbReference type="Proteomes" id="UP000078383">
    <property type="component" value="Unassembled WGS sequence"/>
</dbReference>
<dbReference type="InterPro" id="IPR046022">
    <property type="entry name" value="DUF5979"/>
</dbReference>
<sequence>MRRKLRRHFAFLMAVLMMLSLMGVQVLAEGVQVEAVQTTEGTDCTVLPEETDAEETSRSEMQKPDAKESPPESGVVTEEGKSTDSEKISVALKDEILTKGSLTADVSGTTESDQIAYQWQVSENGQWKDIEDTATVDSRKQSYEVARDGAQKTFRVKVTVNEAVTVYSSEYKVNYYDKLQNGSFETPKVSDAGTLTYKNAHFIQVANGTNDLYWKTTAKGAYFGSGTQRDYYIEIADGSQSYYGNTVNDPKPVYNISSAAQGNQFAELNCEEPGALYQDVLTEPGTVLHWGLEHAGRWGTDTMAVIISDTKSMSSDWNPAGSGFDQSNPDVQAVLSDKTGKWTYHYGDYTVPAGQYVTRFYFVAVAAANGNLSNGNLLDNISFGKDLPNPPAKTGNLIITKQVEGIAASQIPDESFTFQIKRGEEVIEEVKLPQNGQWSASLQAVEPGEYTVTEIAQEQNNYRLEHTFYLVGQESQAEGMTARIDITKEQTATVTYTNQYQPLMVVPTGVENRVLPTILIETIGITGGAVFLFLRRKRKETDS</sequence>
<evidence type="ECO:0000313" key="6">
    <source>
        <dbReference type="Proteomes" id="UP000078383"/>
    </source>
</evidence>
<keyword evidence="2" id="KW-1133">Transmembrane helix</keyword>
<proteinExistence type="predicted"/>
<dbReference type="OrthoDB" id="9816455at2"/>
<keyword evidence="3" id="KW-0732">Signal</keyword>
<dbReference type="Pfam" id="PF19407">
    <property type="entry name" value="DUF5979"/>
    <property type="match status" value="1"/>
</dbReference>
<accession>A0A174Z871</accession>
<evidence type="ECO:0000313" key="5">
    <source>
        <dbReference type="EMBL" id="CUQ83535.1"/>
    </source>
</evidence>
<name>A0A174Z871_9FIRM</name>
<feature type="signal peptide" evidence="3">
    <location>
        <begin position="1"/>
        <end position="28"/>
    </location>
</feature>
<feature type="chain" id="PRO_5008038563" description="DUF5979 domain-containing protein" evidence="3">
    <location>
        <begin position="29"/>
        <end position="543"/>
    </location>
</feature>
<dbReference type="AlphaFoldDB" id="A0A174Z871"/>
<keyword evidence="2" id="KW-0472">Membrane</keyword>
<evidence type="ECO:0000256" key="2">
    <source>
        <dbReference type="SAM" id="Phobius"/>
    </source>
</evidence>
<feature type="compositionally biased region" description="Basic and acidic residues" evidence="1">
    <location>
        <begin position="55"/>
        <end position="70"/>
    </location>
</feature>
<gene>
    <name evidence="5" type="ORF">ERS852502_00719</name>
</gene>
<feature type="domain" description="DUF5979" evidence="4">
    <location>
        <begin position="398"/>
        <end position="501"/>
    </location>
</feature>
<organism evidence="5 6">
    <name type="scientific">[Ruminococcus] torques</name>
    <dbReference type="NCBI Taxonomy" id="33039"/>
    <lineage>
        <taxon>Bacteria</taxon>
        <taxon>Bacillati</taxon>
        <taxon>Bacillota</taxon>
        <taxon>Clostridia</taxon>
        <taxon>Lachnospirales</taxon>
        <taxon>Lachnospiraceae</taxon>
        <taxon>Mediterraneibacter</taxon>
    </lineage>
</organism>
<feature type="region of interest" description="Disordered" evidence="1">
    <location>
        <begin position="42"/>
        <end position="87"/>
    </location>
</feature>
<reference evidence="5 6" key="1">
    <citation type="submission" date="2015-09" db="EMBL/GenBank/DDBJ databases">
        <authorList>
            <consortium name="Pathogen Informatics"/>
        </authorList>
    </citation>
    <scope>NUCLEOTIDE SEQUENCE [LARGE SCALE GENOMIC DNA]</scope>
    <source>
        <strain evidence="5 6">2789STDY5834889</strain>
    </source>
</reference>
<feature type="compositionally biased region" description="Basic and acidic residues" evidence="1">
    <location>
        <begin position="78"/>
        <end position="87"/>
    </location>
</feature>
<evidence type="ECO:0000259" key="4">
    <source>
        <dbReference type="Pfam" id="PF19407"/>
    </source>
</evidence>
<keyword evidence="2" id="KW-0812">Transmembrane</keyword>
<evidence type="ECO:0000256" key="1">
    <source>
        <dbReference type="SAM" id="MobiDB-lite"/>
    </source>
</evidence>
<evidence type="ECO:0000256" key="3">
    <source>
        <dbReference type="SAM" id="SignalP"/>
    </source>
</evidence>
<protein>
    <recommendedName>
        <fullName evidence="4">DUF5979 domain-containing protein</fullName>
    </recommendedName>
</protein>